<reference evidence="3" key="1">
    <citation type="submission" date="2023-10" db="EMBL/GenBank/DDBJ databases">
        <title>Genome assemblies of two species of porcelain crab, Petrolisthes cinctipes and Petrolisthes manimaculis (Anomura: Porcellanidae).</title>
        <authorList>
            <person name="Angst P."/>
        </authorList>
    </citation>
    <scope>NUCLEOTIDE SEQUENCE</scope>
    <source>
        <strain evidence="3">PB745_01</strain>
        <tissue evidence="3">Gill</tissue>
    </source>
</reference>
<proteinExistence type="predicted"/>
<dbReference type="AlphaFoldDB" id="A0AAE1K227"/>
<comment type="caution">
    <text evidence="3">The sequence shown here is derived from an EMBL/GenBank/DDBJ whole genome shotgun (WGS) entry which is preliminary data.</text>
</comment>
<keyword evidence="2" id="KW-1133">Transmembrane helix</keyword>
<feature type="non-terminal residue" evidence="3">
    <location>
        <position position="1"/>
    </location>
</feature>
<name>A0AAE1K227_PETCI</name>
<keyword evidence="4" id="KW-1185">Reference proteome</keyword>
<gene>
    <name evidence="3" type="ORF">Pcinc_033281</name>
</gene>
<dbReference type="Proteomes" id="UP001286313">
    <property type="component" value="Unassembled WGS sequence"/>
</dbReference>
<keyword evidence="2" id="KW-0812">Transmembrane</keyword>
<protein>
    <submittedName>
        <fullName evidence="3">Uncharacterized protein</fullName>
    </submittedName>
</protein>
<evidence type="ECO:0000313" key="3">
    <source>
        <dbReference type="EMBL" id="KAK3860680.1"/>
    </source>
</evidence>
<feature type="region of interest" description="Disordered" evidence="1">
    <location>
        <begin position="113"/>
        <end position="135"/>
    </location>
</feature>
<evidence type="ECO:0000313" key="4">
    <source>
        <dbReference type="Proteomes" id="UP001286313"/>
    </source>
</evidence>
<keyword evidence="2" id="KW-0472">Membrane</keyword>
<feature type="transmembrane region" description="Helical" evidence="2">
    <location>
        <begin position="55"/>
        <end position="79"/>
    </location>
</feature>
<accession>A0AAE1K227</accession>
<organism evidence="3 4">
    <name type="scientific">Petrolisthes cinctipes</name>
    <name type="common">Flat porcelain crab</name>
    <dbReference type="NCBI Taxonomy" id="88211"/>
    <lineage>
        <taxon>Eukaryota</taxon>
        <taxon>Metazoa</taxon>
        <taxon>Ecdysozoa</taxon>
        <taxon>Arthropoda</taxon>
        <taxon>Crustacea</taxon>
        <taxon>Multicrustacea</taxon>
        <taxon>Malacostraca</taxon>
        <taxon>Eumalacostraca</taxon>
        <taxon>Eucarida</taxon>
        <taxon>Decapoda</taxon>
        <taxon>Pleocyemata</taxon>
        <taxon>Anomura</taxon>
        <taxon>Galatheoidea</taxon>
        <taxon>Porcellanidae</taxon>
        <taxon>Petrolisthes</taxon>
    </lineage>
</organism>
<evidence type="ECO:0000256" key="1">
    <source>
        <dbReference type="SAM" id="MobiDB-lite"/>
    </source>
</evidence>
<sequence length="148" mass="16128">SPLKAFMDEKILELQEEGFIHVIKLKWFEQMRGGGRCKNEASSSGMASELGLSNVGGVFVVLLGGMGLALVVAMAEFLLECWDIAKDDQLPLMDVLSQELRFVFKCKGSSKPVRKKASESSDVGDPNSNTNIYGGSDVYNYTGKNPLT</sequence>
<evidence type="ECO:0000256" key="2">
    <source>
        <dbReference type="SAM" id="Phobius"/>
    </source>
</evidence>
<dbReference type="EMBL" id="JAWQEG010004657">
    <property type="protein sequence ID" value="KAK3860680.1"/>
    <property type="molecule type" value="Genomic_DNA"/>
</dbReference>